<keyword evidence="1" id="KW-0472">Membrane</keyword>
<name>A0A1N6DW84_9BACT</name>
<proteinExistence type="predicted"/>
<dbReference type="OrthoDB" id="9769359at2"/>
<dbReference type="CDD" id="cd00077">
    <property type="entry name" value="HDc"/>
    <property type="match status" value="1"/>
</dbReference>
<organism evidence="3 4">
    <name type="scientific">Halodesulfovibrio marinisediminis DSM 17456</name>
    <dbReference type="NCBI Taxonomy" id="1121457"/>
    <lineage>
        <taxon>Bacteria</taxon>
        <taxon>Pseudomonadati</taxon>
        <taxon>Thermodesulfobacteriota</taxon>
        <taxon>Desulfovibrionia</taxon>
        <taxon>Desulfovibrionales</taxon>
        <taxon>Desulfovibrionaceae</taxon>
        <taxon>Halodesulfovibrio</taxon>
    </lineage>
</organism>
<dbReference type="Gene3D" id="3.30.450.20">
    <property type="entry name" value="PAS domain"/>
    <property type="match status" value="1"/>
</dbReference>
<dbReference type="EMBL" id="FSRG01000003">
    <property type="protein sequence ID" value="SIN74963.1"/>
    <property type="molecule type" value="Genomic_DNA"/>
</dbReference>
<dbReference type="SMART" id="SM00471">
    <property type="entry name" value="HDc"/>
    <property type="match status" value="1"/>
</dbReference>
<keyword evidence="1" id="KW-0812">Transmembrane</keyword>
<feature type="domain" description="HD-GYP" evidence="2">
    <location>
        <begin position="580"/>
        <end position="784"/>
    </location>
</feature>
<dbReference type="InterPro" id="IPR003607">
    <property type="entry name" value="HD/PDEase_dom"/>
</dbReference>
<dbReference type="Gene3D" id="1.10.3210.10">
    <property type="entry name" value="Hypothetical protein af1432"/>
    <property type="match status" value="2"/>
</dbReference>
<protein>
    <submittedName>
        <fullName evidence="3">HD-GYP domain, c-di-GMP phosphodiesterase class II (Or its inactivated variant)</fullName>
    </submittedName>
</protein>
<evidence type="ECO:0000313" key="4">
    <source>
        <dbReference type="Proteomes" id="UP000184694"/>
    </source>
</evidence>
<dbReference type="AlphaFoldDB" id="A0A1N6DW84"/>
<accession>A0A1N6DW84</accession>
<evidence type="ECO:0000259" key="2">
    <source>
        <dbReference type="PROSITE" id="PS51832"/>
    </source>
</evidence>
<keyword evidence="4" id="KW-1185">Reference proteome</keyword>
<dbReference type="RefSeq" id="WP_084539297.1">
    <property type="nucleotide sequence ID" value="NZ_FSRG01000003.1"/>
</dbReference>
<dbReference type="SUPFAM" id="SSF109604">
    <property type="entry name" value="HD-domain/PDEase-like"/>
    <property type="match status" value="2"/>
</dbReference>
<dbReference type="PROSITE" id="PS51832">
    <property type="entry name" value="HD_GYP"/>
    <property type="match status" value="1"/>
</dbReference>
<dbReference type="PANTHER" id="PTHR45228">
    <property type="entry name" value="CYCLIC DI-GMP PHOSPHODIESTERASE TM_0186-RELATED"/>
    <property type="match status" value="1"/>
</dbReference>
<feature type="transmembrane region" description="Helical" evidence="1">
    <location>
        <begin position="334"/>
        <end position="355"/>
    </location>
</feature>
<dbReference type="Pfam" id="PF13487">
    <property type="entry name" value="HD_5"/>
    <property type="match status" value="1"/>
</dbReference>
<feature type="transmembrane region" description="Helical" evidence="1">
    <location>
        <begin position="6"/>
        <end position="29"/>
    </location>
</feature>
<dbReference type="Proteomes" id="UP000184694">
    <property type="component" value="Unassembled WGS sequence"/>
</dbReference>
<evidence type="ECO:0000256" key="1">
    <source>
        <dbReference type="SAM" id="Phobius"/>
    </source>
</evidence>
<dbReference type="STRING" id="1121457.SAMN02745161_0525"/>
<sequence length="807" mass="91998">MSNRHLISFRFSLLGVMIILTILSVGLVIGMQFHYGKELAMESATKAFYNTANNMEQQLLNLKRQARNTVETISFFDKLSSPPQDGEMPALAPLAKVISQNNDLYALYFAYDNGDFYELINVESSNSVRATYGATAEDRWIVIKITGQGQRRTKRIFFLNQHFVIRTFTTEPSNYDPRVRPWYIEAQSSSTIIKTEPYLFSNLKAPGITFAKKLEQGTRVAAVDLSLEGLKSYLSRQPMLPGSQVFLFKMDGEVLAQASWLAESERNSEIKVLPEKLIELVAKQTSKNDHEELTINGIVFLAHVEALNPSNLDDGVLGFLISRKELMRPYMEKLTFSVMVTLLLVLLLAPVVLYFTSLLVAPIKLLADENDKVRHRQYDKVKGVDTRITELNNLSKSMVAMSDSIKTYEQSQRDLMDSFIKLISKTIDYKSPYTGGHCARVPEIATMVARKANIANYGPFKDFDLTSKEKWREFQIAAWLHDCGKVTTPEYIVDKATKLETIYNRIHEVRMRFEVLLRDADIDYWQGLAEGGDPATLAEARDTKKQELIDEFAFIAECNLGGEVMAEDKVERLKQIAKRTWIRHLDNCLGLGHIERLRYPEASLNLPCEEPLLSDRPEHLIERTPDKFFADAKTPFAMEVPEHLYNLGEVYNLSISRGTLTTEDRYKINEHIITTIRMLETLPYPEGLKRIPEYAGAHHETLIGTGYPRKLTAKDISLPARIMTLADVFEALTASDRPYKKAKTLNESVRIMSIMVEKQHLDADLFKLFLETGVYLEYAEKFLEPSQIDEVDVDAYVKQMEATKTMN</sequence>
<dbReference type="PANTHER" id="PTHR45228:SF5">
    <property type="entry name" value="CYCLIC DI-GMP PHOSPHODIESTERASE VC_1348-RELATED"/>
    <property type="match status" value="1"/>
</dbReference>
<dbReference type="InterPro" id="IPR052020">
    <property type="entry name" value="Cyclic_di-GMP/3'3'-cGAMP_PDE"/>
</dbReference>
<dbReference type="SUPFAM" id="SSF103190">
    <property type="entry name" value="Sensory domain-like"/>
    <property type="match status" value="1"/>
</dbReference>
<reference evidence="4" key="1">
    <citation type="submission" date="2016-11" db="EMBL/GenBank/DDBJ databases">
        <authorList>
            <person name="Varghese N."/>
            <person name="Submissions S."/>
        </authorList>
    </citation>
    <scope>NUCLEOTIDE SEQUENCE [LARGE SCALE GENOMIC DNA]</scope>
    <source>
        <strain evidence="4">DSM 17456</strain>
    </source>
</reference>
<evidence type="ECO:0000313" key="3">
    <source>
        <dbReference type="EMBL" id="SIN74963.1"/>
    </source>
</evidence>
<keyword evidence="1" id="KW-1133">Transmembrane helix</keyword>
<dbReference type="InterPro" id="IPR037522">
    <property type="entry name" value="HD_GYP_dom"/>
</dbReference>
<gene>
    <name evidence="3" type="ORF">SAMN02745161_0525</name>
</gene>
<dbReference type="InterPro" id="IPR029151">
    <property type="entry name" value="Sensor-like_sf"/>
</dbReference>